<comment type="similarity">
    <text evidence="1">Belongs to the LysR transcriptional regulatory family.</text>
</comment>
<dbReference type="InterPro" id="IPR036388">
    <property type="entry name" value="WH-like_DNA-bd_sf"/>
</dbReference>
<evidence type="ECO:0000313" key="7">
    <source>
        <dbReference type="Proteomes" id="UP000252086"/>
    </source>
</evidence>
<dbReference type="GO" id="GO:0006351">
    <property type="term" value="P:DNA-templated transcription"/>
    <property type="evidence" value="ECO:0007669"/>
    <property type="project" value="TreeGrafter"/>
</dbReference>
<dbReference type="OrthoDB" id="9815676at2"/>
<evidence type="ECO:0000256" key="4">
    <source>
        <dbReference type="ARBA" id="ARBA00023163"/>
    </source>
</evidence>
<dbReference type="SUPFAM" id="SSF46785">
    <property type="entry name" value="Winged helix' DNA-binding domain"/>
    <property type="match status" value="1"/>
</dbReference>
<dbReference type="Gene3D" id="3.40.190.290">
    <property type="match status" value="1"/>
</dbReference>
<evidence type="ECO:0000256" key="2">
    <source>
        <dbReference type="ARBA" id="ARBA00023015"/>
    </source>
</evidence>
<dbReference type="GO" id="GO:0043565">
    <property type="term" value="F:sequence-specific DNA binding"/>
    <property type="evidence" value="ECO:0007669"/>
    <property type="project" value="TreeGrafter"/>
</dbReference>
<keyword evidence="7" id="KW-1185">Reference proteome</keyword>
<proteinExistence type="inferred from homology"/>
<keyword evidence="3" id="KW-0238">DNA-binding</keyword>
<dbReference type="GO" id="GO:0003700">
    <property type="term" value="F:DNA-binding transcription factor activity"/>
    <property type="evidence" value="ECO:0007669"/>
    <property type="project" value="InterPro"/>
</dbReference>
<evidence type="ECO:0000256" key="3">
    <source>
        <dbReference type="ARBA" id="ARBA00023125"/>
    </source>
</evidence>
<gene>
    <name evidence="6" type="ORF">DFP76_11516</name>
</gene>
<dbReference type="Pfam" id="PF00126">
    <property type="entry name" value="HTH_1"/>
    <property type="match status" value="1"/>
</dbReference>
<dbReference type="Gene3D" id="1.10.10.10">
    <property type="entry name" value="Winged helix-like DNA-binding domain superfamily/Winged helix DNA-binding domain"/>
    <property type="match status" value="1"/>
</dbReference>
<keyword evidence="4" id="KW-0804">Transcription</keyword>
<dbReference type="RefSeq" id="WP_113875777.1">
    <property type="nucleotide sequence ID" value="NZ_QNRF01000015.1"/>
</dbReference>
<dbReference type="PROSITE" id="PS50931">
    <property type="entry name" value="HTH_LYSR"/>
    <property type="match status" value="1"/>
</dbReference>
<accession>A0A366CSZ8</accession>
<evidence type="ECO:0000256" key="1">
    <source>
        <dbReference type="ARBA" id="ARBA00009437"/>
    </source>
</evidence>
<evidence type="ECO:0000259" key="5">
    <source>
        <dbReference type="PROSITE" id="PS50931"/>
    </source>
</evidence>
<reference evidence="6 7" key="1">
    <citation type="submission" date="2018-06" db="EMBL/GenBank/DDBJ databases">
        <title>Genomic Encyclopedia of Type Strains, Phase III (KMG-III): the genomes of soil and plant-associated and newly described type strains.</title>
        <authorList>
            <person name="Whitman W."/>
        </authorList>
    </citation>
    <scope>NUCLEOTIDE SEQUENCE [LARGE SCALE GENOMIC DNA]</scope>
    <source>
        <strain evidence="6 7">CECT 7732</strain>
    </source>
</reference>
<dbReference type="FunFam" id="3.40.190.290:FF:000001">
    <property type="entry name" value="Transcriptional regulator, LysR family"/>
    <property type="match status" value="1"/>
</dbReference>
<feature type="domain" description="HTH lysR-type" evidence="5">
    <location>
        <begin position="1"/>
        <end position="59"/>
    </location>
</feature>
<dbReference type="InterPro" id="IPR005119">
    <property type="entry name" value="LysR_subst-bd"/>
</dbReference>
<keyword evidence="2" id="KW-0805">Transcription regulation</keyword>
<dbReference type="PANTHER" id="PTHR30537:SF5">
    <property type="entry name" value="HTH-TYPE TRANSCRIPTIONAL ACTIVATOR TTDR-RELATED"/>
    <property type="match status" value="1"/>
</dbReference>
<dbReference type="EMBL" id="QNRF01000015">
    <property type="protein sequence ID" value="RBO78486.1"/>
    <property type="molecule type" value="Genomic_DNA"/>
</dbReference>
<evidence type="ECO:0000313" key="6">
    <source>
        <dbReference type="EMBL" id="RBO78486.1"/>
    </source>
</evidence>
<protein>
    <submittedName>
        <fullName evidence="6">LysR family transcriptional regulator</fullName>
    </submittedName>
</protein>
<sequence length="293" mass="32910">MDKLQAMKVFCRVYEVESFKLASDSLGISRPMVTRYINFIEDELGTKLLQRNTRNISVTHAGQKYYQHCVSILDALEEAESEIGDLAQKPKGLLKVSVPMDFGLTHLVPLLDSFTRLYPQIELDVDFSDKRVDMTESGVDLAIRGGLLGGDQFVARKLCTAGSYVCASPEYLERYGAITSLEDLQRHNCLLYTNTVTSDHWQFTNEKGEQGSVVVSGNCRANNGGALARLALEGVGVIYQPEFLLSKYLESGALVNVLPQWKGYEISFHAIYPQRKLMSQKTRLLLEFLQEHL</sequence>
<dbReference type="PANTHER" id="PTHR30537">
    <property type="entry name" value="HTH-TYPE TRANSCRIPTIONAL REGULATOR"/>
    <property type="match status" value="1"/>
</dbReference>
<organism evidence="6 7">
    <name type="scientific">Marinomonas aquiplantarum</name>
    <dbReference type="NCBI Taxonomy" id="491951"/>
    <lineage>
        <taxon>Bacteria</taxon>
        <taxon>Pseudomonadati</taxon>
        <taxon>Pseudomonadota</taxon>
        <taxon>Gammaproteobacteria</taxon>
        <taxon>Oceanospirillales</taxon>
        <taxon>Oceanospirillaceae</taxon>
        <taxon>Marinomonas</taxon>
    </lineage>
</organism>
<comment type="caution">
    <text evidence="6">The sequence shown here is derived from an EMBL/GenBank/DDBJ whole genome shotgun (WGS) entry which is preliminary data.</text>
</comment>
<dbReference type="InterPro" id="IPR000847">
    <property type="entry name" value="LysR_HTH_N"/>
</dbReference>
<name>A0A366CSZ8_9GAMM</name>
<dbReference type="CDD" id="cd08422">
    <property type="entry name" value="PBP2_CrgA_like"/>
    <property type="match status" value="1"/>
</dbReference>
<dbReference type="Pfam" id="PF03466">
    <property type="entry name" value="LysR_substrate"/>
    <property type="match status" value="1"/>
</dbReference>
<dbReference type="AlphaFoldDB" id="A0A366CSZ8"/>
<dbReference type="InterPro" id="IPR036390">
    <property type="entry name" value="WH_DNA-bd_sf"/>
</dbReference>
<dbReference type="FunFam" id="1.10.10.10:FF:000001">
    <property type="entry name" value="LysR family transcriptional regulator"/>
    <property type="match status" value="1"/>
</dbReference>
<dbReference type="InterPro" id="IPR058163">
    <property type="entry name" value="LysR-type_TF_proteobact-type"/>
</dbReference>
<dbReference type="Proteomes" id="UP000252086">
    <property type="component" value="Unassembled WGS sequence"/>
</dbReference>
<dbReference type="SUPFAM" id="SSF53850">
    <property type="entry name" value="Periplasmic binding protein-like II"/>
    <property type="match status" value="1"/>
</dbReference>